<dbReference type="InterPro" id="IPR006020">
    <property type="entry name" value="PTB/PI_dom"/>
</dbReference>
<dbReference type="Gene3D" id="2.20.70.10">
    <property type="match status" value="1"/>
</dbReference>
<feature type="compositionally biased region" description="Basic and acidic residues" evidence="2">
    <location>
        <begin position="296"/>
        <end position="306"/>
    </location>
</feature>
<dbReference type="SUPFAM" id="SSF51045">
    <property type="entry name" value="WW domain"/>
    <property type="match status" value="1"/>
</dbReference>
<keyword evidence="1" id="KW-0677">Repeat</keyword>
<feature type="compositionally biased region" description="Low complexity" evidence="2">
    <location>
        <begin position="280"/>
        <end position="289"/>
    </location>
</feature>
<keyword evidence="5" id="KW-1185">Reference proteome</keyword>
<evidence type="ECO:0000313" key="5">
    <source>
        <dbReference type="Proteomes" id="UP001154078"/>
    </source>
</evidence>
<name>A0A9P0BAL9_BRAAE</name>
<reference evidence="4" key="1">
    <citation type="submission" date="2021-12" db="EMBL/GenBank/DDBJ databases">
        <authorList>
            <person name="King R."/>
        </authorList>
    </citation>
    <scope>NUCLEOTIDE SEQUENCE</scope>
</reference>
<dbReference type="OrthoDB" id="5969782at2759"/>
<evidence type="ECO:0000256" key="2">
    <source>
        <dbReference type="SAM" id="MobiDB-lite"/>
    </source>
</evidence>
<feature type="domain" description="WW" evidence="3">
    <location>
        <begin position="221"/>
        <end position="253"/>
    </location>
</feature>
<dbReference type="PANTHER" id="PTHR14058:SF8">
    <property type="entry name" value="PROTEIN FE65 HOMOLOG"/>
    <property type="match status" value="1"/>
</dbReference>
<dbReference type="InterPro" id="IPR011993">
    <property type="entry name" value="PH-like_dom_sf"/>
</dbReference>
<proteinExistence type="predicted"/>
<organism evidence="4 5">
    <name type="scientific">Brassicogethes aeneus</name>
    <name type="common">Rape pollen beetle</name>
    <name type="synonym">Meligethes aeneus</name>
    <dbReference type="NCBI Taxonomy" id="1431903"/>
    <lineage>
        <taxon>Eukaryota</taxon>
        <taxon>Metazoa</taxon>
        <taxon>Ecdysozoa</taxon>
        <taxon>Arthropoda</taxon>
        <taxon>Hexapoda</taxon>
        <taxon>Insecta</taxon>
        <taxon>Pterygota</taxon>
        <taxon>Neoptera</taxon>
        <taxon>Endopterygota</taxon>
        <taxon>Coleoptera</taxon>
        <taxon>Polyphaga</taxon>
        <taxon>Cucujiformia</taxon>
        <taxon>Nitidulidae</taxon>
        <taxon>Meligethinae</taxon>
        <taxon>Brassicogethes</taxon>
    </lineage>
</organism>
<protein>
    <recommendedName>
        <fullName evidence="3">WW domain-containing protein</fullName>
    </recommendedName>
</protein>
<evidence type="ECO:0000259" key="3">
    <source>
        <dbReference type="PROSITE" id="PS50020"/>
    </source>
</evidence>
<dbReference type="GO" id="GO:0006355">
    <property type="term" value="P:regulation of DNA-templated transcription"/>
    <property type="evidence" value="ECO:0007669"/>
    <property type="project" value="TreeGrafter"/>
</dbReference>
<dbReference type="EMBL" id="OV121138">
    <property type="protein sequence ID" value="CAH0560244.1"/>
    <property type="molecule type" value="Genomic_DNA"/>
</dbReference>
<dbReference type="GO" id="GO:0005634">
    <property type="term" value="C:nucleus"/>
    <property type="evidence" value="ECO:0007669"/>
    <property type="project" value="TreeGrafter"/>
</dbReference>
<dbReference type="InterPro" id="IPR001202">
    <property type="entry name" value="WW_dom"/>
</dbReference>
<dbReference type="GO" id="GO:0005737">
    <property type="term" value="C:cytoplasm"/>
    <property type="evidence" value="ECO:0007669"/>
    <property type="project" value="TreeGrafter"/>
</dbReference>
<dbReference type="GO" id="GO:0001540">
    <property type="term" value="F:amyloid-beta binding"/>
    <property type="evidence" value="ECO:0007669"/>
    <property type="project" value="InterPro"/>
</dbReference>
<dbReference type="Pfam" id="PF00640">
    <property type="entry name" value="PID"/>
    <property type="match status" value="1"/>
</dbReference>
<dbReference type="InterPro" id="IPR036020">
    <property type="entry name" value="WW_dom_sf"/>
</dbReference>
<feature type="region of interest" description="Disordered" evidence="2">
    <location>
        <begin position="249"/>
        <end position="319"/>
    </location>
</feature>
<dbReference type="PROSITE" id="PS50020">
    <property type="entry name" value="WW_DOMAIN_2"/>
    <property type="match status" value="1"/>
</dbReference>
<dbReference type="AlphaFoldDB" id="A0A9P0BAL9"/>
<evidence type="ECO:0000256" key="1">
    <source>
        <dbReference type="ARBA" id="ARBA00022737"/>
    </source>
</evidence>
<dbReference type="CDD" id="cd00201">
    <property type="entry name" value="WW"/>
    <property type="match status" value="1"/>
</dbReference>
<accession>A0A9P0BAL9</accession>
<gene>
    <name evidence="4" type="ORF">MELIAE_LOCUS10028</name>
</gene>
<dbReference type="Proteomes" id="UP001154078">
    <property type="component" value="Chromosome 7"/>
</dbReference>
<dbReference type="Gene3D" id="2.30.29.30">
    <property type="entry name" value="Pleckstrin-homology domain (PH domain)/Phosphotyrosine-binding domain (PTB)"/>
    <property type="match status" value="1"/>
</dbReference>
<dbReference type="PANTHER" id="PTHR14058">
    <property type="entry name" value="AMYLOID BETA A4 PRECURSOR PROTEIN-BINDING FAMILY B"/>
    <property type="match status" value="1"/>
</dbReference>
<dbReference type="InterPro" id="IPR039576">
    <property type="entry name" value="APBB1/2/3"/>
</dbReference>
<sequence length="395" mass="44208">MLCGEFHRTPLGFHVNSGAFCSDSRNPYWSLVLLARGMAAITAQAVHEDEDIFLENGLLSYENPNYRLGPSNRLDDALNSNTENSLYEDIYQELDDICNMGHGLKGGAPMSGNAGRKAYAALDIGSMGVDVTTGPLTQINSSNLIDNRTDVENESNGNEFKENTDLWNNLCEQRVITKDEDGVPHIVGHINNDLYAIPIKKSQKSPENLKLHSPEKEWNSCDLPPGWEKHEDNDGPYYWHIKSGTIQREVPASAEDRPEKSDLKSFKETDVLMSPFENNSSVTRSSTSSALDLDSEDRKKKEDISLKRRSYPSKPEQEVKERPIRFAVRSLGWVEIAEEDLTPERSSKAVNKCIVDLSLGKNDLLDVVGRWGDGKDLFMDLDEGALKLNCSTRKI</sequence>
<feature type="compositionally biased region" description="Basic and acidic residues" evidence="2">
    <location>
        <begin position="254"/>
        <end position="270"/>
    </location>
</feature>
<evidence type="ECO:0000313" key="4">
    <source>
        <dbReference type="EMBL" id="CAH0560244.1"/>
    </source>
</evidence>